<name>A0A3N4LVX5_9PEZI</name>
<keyword evidence="1" id="KW-0732">Signal</keyword>
<dbReference type="AlphaFoldDB" id="A0A3N4LVX5"/>
<protein>
    <submittedName>
        <fullName evidence="2">Uncharacterized protein</fullName>
    </submittedName>
</protein>
<feature type="chain" id="PRO_5018171881" evidence="1">
    <location>
        <begin position="19"/>
        <end position="134"/>
    </location>
</feature>
<sequence length="134" mass="15439">MLITGRCIFAVLFTRALQHMSPGNQYMQDRNPNLLLKARNQGKPVRLFRGRDSAVSRRDYTIPESWLQRDGECLYTTLCYIGGPFRVNVLPLSTIFDGAESQYLPLHQQSRIFLTRMMHEMSPPRGGQKIPLKL</sequence>
<evidence type="ECO:0000256" key="1">
    <source>
        <dbReference type="SAM" id="SignalP"/>
    </source>
</evidence>
<accession>A0A3N4LVX5</accession>
<feature type="signal peptide" evidence="1">
    <location>
        <begin position="1"/>
        <end position="18"/>
    </location>
</feature>
<dbReference type="InParanoid" id="A0A3N4LVX5"/>
<dbReference type="Proteomes" id="UP000267821">
    <property type="component" value="Unassembled WGS sequence"/>
</dbReference>
<dbReference type="EMBL" id="ML121532">
    <property type="protein sequence ID" value="RPB27037.1"/>
    <property type="molecule type" value="Genomic_DNA"/>
</dbReference>
<reference evidence="2 3" key="1">
    <citation type="journal article" date="2018" name="Nat. Ecol. Evol.">
        <title>Pezizomycetes genomes reveal the molecular basis of ectomycorrhizal truffle lifestyle.</title>
        <authorList>
            <person name="Murat C."/>
            <person name="Payen T."/>
            <person name="Noel B."/>
            <person name="Kuo A."/>
            <person name="Morin E."/>
            <person name="Chen J."/>
            <person name="Kohler A."/>
            <person name="Krizsan K."/>
            <person name="Balestrini R."/>
            <person name="Da Silva C."/>
            <person name="Montanini B."/>
            <person name="Hainaut M."/>
            <person name="Levati E."/>
            <person name="Barry K.W."/>
            <person name="Belfiori B."/>
            <person name="Cichocki N."/>
            <person name="Clum A."/>
            <person name="Dockter R.B."/>
            <person name="Fauchery L."/>
            <person name="Guy J."/>
            <person name="Iotti M."/>
            <person name="Le Tacon F."/>
            <person name="Lindquist E.A."/>
            <person name="Lipzen A."/>
            <person name="Malagnac F."/>
            <person name="Mello A."/>
            <person name="Molinier V."/>
            <person name="Miyauchi S."/>
            <person name="Poulain J."/>
            <person name="Riccioni C."/>
            <person name="Rubini A."/>
            <person name="Sitrit Y."/>
            <person name="Splivallo R."/>
            <person name="Traeger S."/>
            <person name="Wang M."/>
            <person name="Zifcakova L."/>
            <person name="Wipf D."/>
            <person name="Zambonelli A."/>
            <person name="Paolocci F."/>
            <person name="Nowrousian M."/>
            <person name="Ottonello S."/>
            <person name="Baldrian P."/>
            <person name="Spatafora J.W."/>
            <person name="Henrissat B."/>
            <person name="Nagy L.G."/>
            <person name="Aury J.M."/>
            <person name="Wincker P."/>
            <person name="Grigoriev I.V."/>
            <person name="Bonfante P."/>
            <person name="Martin F.M."/>
        </authorList>
    </citation>
    <scope>NUCLEOTIDE SEQUENCE [LARGE SCALE GENOMIC DNA]</scope>
    <source>
        <strain evidence="2 3">ATCC MYA-4762</strain>
    </source>
</reference>
<gene>
    <name evidence="2" type="ORF">L211DRAFT_603837</name>
</gene>
<proteinExistence type="predicted"/>
<evidence type="ECO:0000313" key="3">
    <source>
        <dbReference type="Proteomes" id="UP000267821"/>
    </source>
</evidence>
<keyword evidence="3" id="KW-1185">Reference proteome</keyword>
<evidence type="ECO:0000313" key="2">
    <source>
        <dbReference type="EMBL" id="RPB27037.1"/>
    </source>
</evidence>
<organism evidence="2 3">
    <name type="scientific">Terfezia boudieri ATCC MYA-4762</name>
    <dbReference type="NCBI Taxonomy" id="1051890"/>
    <lineage>
        <taxon>Eukaryota</taxon>
        <taxon>Fungi</taxon>
        <taxon>Dikarya</taxon>
        <taxon>Ascomycota</taxon>
        <taxon>Pezizomycotina</taxon>
        <taxon>Pezizomycetes</taxon>
        <taxon>Pezizales</taxon>
        <taxon>Pezizaceae</taxon>
        <taxon>Terfezia</taxon>
    </lineage>
</organism>